<evidence type="ECO:0000313" key="2">
    <source>
        <dbReference type="EMBL" id="KRN92755.1"/>
    </source>
</evidence>
<dbReference type="AlphaFoldDB" id="A0A0R2KT53"/>
<reference evidence="2 3" key="1">
    <citation type="journal article" date="2015" name="Genome Announc.">
        <title>Expanding the biotechnology potential of lactobacilli through comparative genomics of 213 strains and associated genera.</title>
        <authorList>
            <person name="Sun Z."/>
            <person name="Harris H.M."/>
            <person name="McCann A."/>
            <person name="Guo C."/>
            <person name="Argimon S."/>
            <person name="Zhang W."/>
            <person name="Yang X."/>
            <person name="Jeffery I.B."/>
            <person name="Cooney J.C."/>
            <person name="Kagawa T.F."/>
            <person name="Liu W."/>
            <person name="Song Y."/>
            <person name="Salvetti E."/>
            <person name="Wrobel A."/>
            <person name="Rasinkangas P."/>
            <person name="Parkhill J."/>
            <person name="Rea M.C."/>
            <person name="O'Sullivan O."/>
            <person name="Ritari J."/>
            <person name="Douillard F.P."/>
            <person name="Paul Ross R."/>
            <person name="Yang R."/>
            <person name="Briner A.E."/>
            <person name="Felis G.E."/>
            <person name="de Vos W.M."/>
            <person name="Barrangou R."/>
            <person name="Klaenhammer T.R."/>
            <person name="Caufield P.W."/>
            <person name="Cui Y."/>
            <person name="Zhang H."/>
            <person name="O'Toole P.W."/>
        </authorList>
    </citation>
    <scope>NUCLEOTIDE SEQUENCE [LARGE SCALE GENOMIC DNA]</scope>
    <source>
        <strain evidence="2 3">DSM 18001</strain>
    </source>
</reference>
<evidence type="ECO:0000256" key="1">
    <source>
        <dbReference type="SAM" id="Phobius"/>
    </source>
</evidence>
<protein>
    <submittedName>
        <fullName evidence="2">Uncharacterized protein</fullName>
    </submittedName>
</protein>
<sequence length="160" mass="17401">MIGPMNKKRWTILGIIVLVIVAIGGGVYWNMSHSVAKKVPGNTYLYQSASKDKSLYVTFAKSGSQVVVNSDKNTAMNAGKSQAAFDKEYKAQSKQASWNYKAEGGTLTLAEETSDGKVSQWQYNGILATNSKFTAHGFTYQIAKAGQGQVKSKTVFEKIS</sequence>
<keyword evidence="3" id="KW-1185">Reference proteome</keyword>
<comment type="caution">
    <text evidence="2">The sequence shown here is derived from an EMBL/GenBank/DDBJ whole genome shotgun (WGS) entry which is preliminary data.</text>
</comment>
<name>A0A0R2KT53_9LACO</name>
<gene>
    <name evidence="2" type="ORF">IV81_GL001139</name>
</gene>
<keyword evidence="1" id="KW-0472">Membrane</keyword>
<evidence type="ECO:0000313" key="3">
    <source>
        <dbReference type="Proteomes" id="UP000051859"/>
    </source>
</evidence>
<dbReference type="EMBL" id="JQBX01000030">
    <property type="protein sequence ID" value="KRN92755.1"/>
    <property type="molecule type" value="Genomic_DNA"/>
</dbReference>
<proteinExistence type="predicted"/>
<dbReference type="STRING" id="331679.IV81_GL001139"/>
<dbReference type="Proteomes" id="UP000051859">
    <property type="component" value="Unassembled WGS sequence"/>
</dbReference>
<dbReference type="PATRIC" id="fig|331679.3.peg.1153"/>
<feature type="transmembrane region" description="Helical" evidence="1">
    <location>
        <begin position="12"/>
        <end position="31"/>
    </location>
</feature>
<organism evidence="2 3">
    <name type="scientific">Pediococcus stilesii</name>
    <dbReference type="NCBI Taxonomy" id="331679"/>
    <lineage>
        <taxon>Bacteria</taxon>
        <taxon>Bacillati</taxon>
        <taxon>Bacillota</taxon>
        <taxon>Bacilli</taxon>
        <taxon>Lactobacillales</taxon>
        <taxon>Lactobacillaceae</taxon>
        <taxon>Pediococcus</taxon>
    </lineage>
</organism>
<keyword evidence="1" id="KW-0812">Transmembrane</keyword>
<accession>A0A0R2KT53</accession>
<keyword evidence="1" id="KW-1133">Transmembrane helix</keyword>